<feature type="transmembrane region" description="Helical" evidence="1">
    <location>
        <begin position="443"/>
        <end position="461"/>
    </location>
</feature>
<keyword evidence="1" id="KW-0812">Transmembrane</keyword>
<gene>
    <name evidence="2" type="ORF">PF001_g20407</name>
</gene>
<sequence>MHGQHSTQRVLELTKYANETSWLRVITILLVTPLPCLVVTVLVDILPLADPSEGLEGNKMYFVRLFYTFMVITFLATHQFRLNVPVLPYPLQRTIRNTVFISGFCVGVYYGLATAIGFPLPFSLMTLMPIWISFVAISLAVEWKKKLKETPGAGRMLVSSIKLWMCEALLVFTYPVYYYIFSTLSRKGKTAFALLLPVIKLVMKNIIARSVVHLIDEMPEVVVFNAEVFNALFVSYCMQNSPSVWITLEMMVFDALMMAFSLRDAGNSRRSLKELERRIEHERSWGSFLDRASSSTRRSSTRLTTLDRASMLLHHNFKPEVAPASSLDGFKPVFVSPAAAKSSRAAVKSFRSIIPISSKQLFGRAGVHPATNTDDNSPIRYTRKVQQLVYAAEFLLLLNYVEVIVPLVYSIYLYVMYQLPNRDYYAQLHGVDPQHLVHTLKGVLLYGSLQLVSLLVLFFVLQCSLGLSPIHQLAFVLEKQKSGVQLKLIFWVYYNVQASLQHSGYDYSLKFAWLHQ</sequence>
<feature type="transmembrane region" description="Helical" evidence="1">
    <location>
        <begin position="98"/>
        <end position="116"/>
    </location>
</feature>
<evidence type="ECO:0000313" key="2">
    <source>
        <dbReference type="EMBL" id="KAE9288673.1"/>
    </source>
</evidence>
<organism evidence="2 3">
    <name type="scientific">Phytophthora fragariae</name>
    <dbReference type="NCBI Taxonomy" id="53985"/>
    <lineage>
        <taxon>Eukaryota</taxon>
        <taxon>Sar</taxon>
        <taxon>Stramenopiles</taxon>
        <taxon>Oomycota</taxon>
        <taxon>Peronosporomycetes</taxon>
        <taxon>Peronosporales</taxon>
        <taxon>Peronosporaceae</taxon>
        <taxon>Phytophthora</taxon>
    </lineage>
</organism>
<dbReference type="Proteomes" id="UP000437068">
    <property type="component" value="Unassembled WGS sequence"/>
</dbReference>
<proteinExistence type="predicted"/>
<dbReference type="EMBL" id="QXGE01001754">
    <property type="protein sequence ID" value="KAE9288673.1"/>
    <property type="molecule type" value="Genomic_DNA"/>
</dbReference>
<feature type="transmembrane region" description="Helical" evidence="1">
    <location>
        <begin position="61"/>
        <end position="77"/>
    </location>
</feature>
<feature type="transmembrane region" description="Helical" evidence="1">
    <location>
        <begin position="161"/>
        <end position="180"/>
    </location>
</feature>
<feature type="transmembrane region" description="Helical" evidence="1">
    <location>
        <begin position="21"/>
        <end position="49"/>
    </location>
</feature>
<evidence type="ECO:0000256" key="1">
    <source>
        <dbReference type="SAM" id="Phobius"/>
    </source>
</evidence>
<comment type="caution">
    <text evidence="2">The sequence shown here is derived from an EMBL/GenBank/DDBJ whole genome shotgun (WGS) entry which is preliminary data.</text>
</comment>
<accession>A0A6A4CE07</accession>
<feature type="transmembrane region" description="Helical" evidence="1">
    <location>
        <begin position="243"/>
        <end position="262"/>
    </location>
</feature>
<name>A0A6A4CE07_9STRA</name>
<dbReference type="AlphaFoldDB" id="A0A6A4CE07"/>
<reference evidence="2 3" key="1">
    <citation type="submission" date="2018-08" db="EMBL/GenBank/DDBJ databases">
        <title>Genomic investigation of the strawberry pathogen Phytophthora fragariae indicates pathogenicity is determined by transcriptional variation in three key races.</title>
        <authorList>
            <person name="Adams T.M."/>
            <person name="Armitage A.D."/>
            <person name="Sobczyk M.K."/>
            <person name="Bates H.J."/>
            <person name="Dunwell J.M."/>
            <person name="Nellist C.F."/>
            <person name="Harrison R.J."/>
        </authorList>
    </citation>
    <scope>NUCLEOTIDE SEQUENCE [LARGE SCALE GENOMIC DNA]</scope>
    <source>
        <strain evidence="2 3">A4</strain>
    </source>
</reference>
<feature type="transmembrane region" description="Helical" evidence="1">
    <location>
        <begin position="388"/>
        <end position="415"/>
    </location>
</feature>
<keyword evidence="1" id="KW-1133">Transmembrane helix</keyword>
<evidence type="ECO:0000313" key="3">
    <source>
        <dbReference type="Proteomes" id="UP000437068"/>
    </source>
</evidence>
<keyword evidence="1" id="KW-0472">Membrane</keyword>
<feature type="transmembrane region" description="Helical" evidence="1">
    <location>
        <begin position="122"/>
        <end position="141"/>
    </location>
</feature>
<protein>
    <submittedName>
        <fullName evidence="2">Uncharacterized protein</fullName>
    </submittedName>
</protein>